<dbReference type="Gene3D" id="3.40.30.10">
    <property type="entry name" value="Glutaredoxin"/>
    <property type="match status" value="1"/>
</dbReference>
<feature type="binding site" evidence="3">
    <location>
        <position position="197"/>
    </location>
    <ligand>
        <name>Cu cation</name>
        <dbReference type="ChEBI" id="CHEBI:23378"/>
    </ligand>
</feature>
<protein>
    <submittedName>
        <fullName evidence="6">Protein SCO1/2</fullName>
    </submittedName>
</protein>
<dbReference type="PANTHER" id="PTHR12151:SF25">
    <property type="entry name" value="LINALOOL DEHYDRATASE_ISOMERASE DOMAIN-CONTAINING PROTEIN"/>
    <property type="match status" value="1"/>
</dbReference>
<sequence length="238" mass="25716">MARKSVGSDMRRRALLGGMGAAATGTVAGCTTRLLNDEPEGVVLEPQEDQIADAEDLSYPAHGQPLPEFELRAPLAGETIASEDLDRTAVVTAIFTSCPAECGVLLHRLVGVQRRVDEAGLTDSVVFLPITFDPERDDARALRENAESLGVDLEAGNWHYLRPESPADAEAVVEDRLGIGFERTTESERIEGYDFTHAVVTLLVNPDGVVERAYRGETIDRDRVADDVAAVVDAFPAE</sequence>
<keyword evidence="4" id="KW-1015">Disulfide bond</keyword>
<evidence type="ECO:0000313" key="7">
    <source>
        <dbReference type="Proteomes" id="UP000319712"/>
    </source>
</evidence>
<evidence type="ECO:0000256" key="4">
    <source>
        <dbReference type="PIRSR" id="PIRSR603782-2"/>
    </source>
</evidence>
<keyword evidence="2 3" id="KW-0186">Copper</keyword>
<dbReference type="InterPro" id="IPR036249">
    <property type="entry name" value="Thioredoxin-like_sf"/>
</dbReference>
<reference evidence="6 7" key="1">
    <citation type="submission" date="2017-05" db="EMBL/GenBank/DDBJ databases">
        <authorList>
            <person name="Varghese N."/>
            <person name="Submissions S."/>
        </authorList>
    </citation>
    <scope>NUCLEOTIDE SEQUENCE [LARGE SCALE GENOMIC DNA]</scope>
    <source>
        <strain evidence="6 7">DSM 19504</strain>
    </source>
</reference>
<accession>A0A521BTN2</accession>
<dbReference type="PROSITE" id="PS51352">
    <property type="entry name" value="THIOREDOXIN_2"/>
    <property type="match status" value="1"/>
</dbReference>
<dbReference type="AlphaFoldDB" id="A0A521BTN2"/>
<evidence type="ECO:0000259" key="5">
    <source>
        <dbReference type="PROSITE" id="PS51352"/>
    </source>
</evidence>
<feature type="binding site" evidence="3">
    <location>
        <position position="98"/>
    </location>
    <ligand>
        <name>Cu cation</name>
        <dbReference type="ChEBI" id="CHEBI:23378"/>
    </ligand>
</feature>
<comment type="similarity">
    <text evidence="1">Belongs to the SCO1/2 family.</text>
</comment>
<evidence type="ECO:0000256" key="1">
    <source>
        <dbReference type="ARBA" id="ARBA00010996"/>
    </source>
</evidence>
<feature type="disulfide bond" description="Redox-active" evidence="4">
    <location>
        <begin position="98"/>
        <end position="102"/>
    </location>
</feature>
<dbReference type="Pfam" id="PF02630">
    <property type="entry name" value="SCO1-SenC"/>
    <property type="match status" value="1"/>
</dbReference>
<evidence type="ECO:0000313" key="6">
    <source>
        <dbReference type="EMBL" id="SMO50516.1"/>
    </source>
</evidence>
<dbReference type="Proteomes" id="UP000319712">
    <property type="component" value="Unassembled WGS sequence"/>
</dbReference>
<dbReference type="GO" id="GO:0046872">
    <property type="term" value="F:metal ion binding"/>
    <property type="evidence" value="ECO:0007669"/>
    <property type="project" value="UniProtKB-KW"/>
</dbReference>
<dbReference type="PANTHER" id="PTHR12151">
    <property type="entry name" value="ELECTRON TRANSPORT PROTIN SCO1/SENC FAMILY MEMBER"/>
    <property type="match status" value="1"/>
</dbReference>
<gene>
    <name evidence="6" type="ORF">SAMN06264867_10348</name>
</gene>
<evidence type="ECO:0000256" key="2">
    <source>
        <dbReference type="ARBA" id="ARBA00023008"/>
    </source>
</evidence>
<dbReference type="PROSITE" id="PS51257">
    <property type="entry name" value="PROKAR_LIPOPROTEIN"/>
    <property type="match status" value="1"/>
</dbReference>
<dbReference type="InterPro" id="IPR003782">
    <property type="entry name" value="SCO1/SenC"/>
</dbReference>
<evidence type="ECO:0000256" key="3">
    <source>
        <dbReference type="PIRSR" id="PIRSR603782-1"/>
    </source>
</evidence>
<name>A0A521BTN2_9EURY</name>
<feature type="domain" description="Thioredoxin" evidence="5">
    <location>
        <begin position="60"/>
        <end position="237"/>
    </location>
</feature>
<dbReference type="EMBL" id="FXTD01000003">
    <property type="protein sequence ID" value="SMO50516.1"/>
    <property type="molecule type" value="Genomic_DNA"/>
</dbReference>
<proteinExistence type="inferred from homology"/>
<keyword evidence="3" id="KW-0479">Metal-binding</keyword>
<organism evidence="6 7">
    <name type="scientific">Halorubrum cibi</name>
    <dbReference type="NCBI Taxonomy" id="413815"/>
    <lineage>
        <taxon>Archaea</taxon>
        <taxon>Methanobacteriati</taxon>
        <taxon>Methanobacteriota</taxon>
        <taxon>Stenosarchaea group</taxon>
        <taxon>Halobacteria</taxon>
        <taxon>Halobacteriales</taxon>
        <taxon>Haloferacaceae</taxon>
        <taxon>Halorubrum</taxon>
    </lineage>
</organism>
<feature type="binding site" evidence="3">
    <location>
        <position position="102"/>
    </location>
    <ligand>
        <name>Cu cation</name>
        <dbReference type="ChEBI" id="CHEBI:23378"/>
    </ligand>
</feature>
<dbReference type="InterPro" id="IPR013766">
    <property type="entry name" value="Thioredoxin_domain"/>
</dbReference>
<keyword evidence="7" id="KW-1185">Reference proteome</keyword>
<dbReference type="SUPFAM" id="SSF52833">
    <property type="entry name" value="Thioredoxin-like"/>
    <property type="match status" value="1"/>
</dbReference>
<dbReference type="CDD" id="cd02968">
    <property type="entry name" value="SCO"/>
    <property type="match status" value="1"/>
</dbReference>